<evidence type="ECO:0000256" key="1">
    <source>
        <dbReference type="SAM" id="Phobius"/>
    </source>
</evidence>
<organism evidence="2">
    <name type="scientific">Burkholderia stagnalis</name>
    <dbReference type="NCBI Taxonomy" id="1503054"/>
    <lineage>
        <taxon>Bacteria</taxon>
        <taxon>Pseudomonadati</taxon>
        <taxon>Pseudomonadota</taxon>
        <taxon>Betaproteobacteria</taxon>
        <taxon>Burkholderiales</taxon>
        <taxon>Burkholderiaceae</taxon>
        <taxon>Burkholderia</taxon>
        <taxon>Burkholderia cepacia complex</taxon>
    </lineage>
</organism>
<keyword evidence="1" id="KW-0812">Transmembrane</keyword>
<dbReference type="EMBL" id="LPHB01000093">
    <property type="protein sequence ID" value="KWA52118.1"/>
    <property type="molecule type" value="Genomic_DNA"/>
</dbReference>
<evidence type="ECO:0000313" key="2">
    <source>
        <dbReference type="EMBL" id="KWA52118.1"/>
    </source>
</evidence>
<sequence length="73" mass="7951">MRVQRSYGFYRMRDVIFSYMIIFVEIAGVGVTATLASGGANLRGKPVPRAATLCPVIPPARRGRLLEGALDVQ</sequence>
<name>A0A119H1R6_9BURK</name>
<dbReference type="Proteomes" id="UP000281098">
    <property type="component" value="Unassembled WGS sequence"/>
</dbReference>
<keyword evidence="1" id="KW-1133">Transmembrane helix</keyword>
<dbReference type="Proteomes" id="UP000068603">
    <property type="component" value="Unassembled WGS sequence"/>
</dbReference>
<dbReference type="AlphaFoldDB" id="A0A119H1R6"/>
<keyword evidence="1" id="KW-0472">Membrane</keyword>
<dbReference type="EMBL" id="QTPM01000055">
    <property type="protein sequence ID" value="RQY84019.1"/>
    <property type="molecule type" value="Genomic_DNA"/>
</dbReference>
<accession>A0A119H1R6</accession>
<feature type="transmembrane region" description="Helical" evidence="1">
    <location>
        <begin position="16"/>
        <end position="36"/>
    </location>
</feature>
<reference evidence="2 4" key="1">
    <citation type="submission" date="2015-11" db="EMBL/GenBank/DDBJ databases">
        <title>Expanding the genomic diversity of Burkholderia species for the development of highly accurate diagnostics.</title>
        <authorList>
            <person name="Sahl J."/>
            <person name="Keim P."/>
            <person name="Wagner D."/>
        </authorList>
    </citation>
    <scope>NUCLEOTIDE SEQUENCE [LARGE SCALE GENOMIC DNA]</scope>
    <source>
        <strain evidence="2 4">MSMB1960WGS</strain>
    </source>
</reference>
<keyword evidence="5" id="KW-1185">Reference proteome</keyword>
<comment type="caution">
    <text evidence="2">The sequence shown here is derived from an EMBL/GenBank/DDBJ whole genome shotgun (WGS) entry which is preliminary data.</text>
</comment>
<gene>
    <name evidence="3" type="ORF">DF017_30065</name>
    <name evidence="2" type="ORF">WT44_31005</name>
</gene>
<evidence type="ECO:0000313" key="3">
    <source>
        <dbReference type="EMBL" id="RQY84019.1"/>
    </source>
</evidence>
<proteinExistence type="predicted"/>
<reference evidence="3 5" key="2">
    <citation type="submission" date="2018-08" db="EMBL/GenBank/DDBJ databases">
        <title>Comparative analysis of Burkholderia isolates from Puerto Rico.</title>
        <authorList>
            <person name="Hall C."/>
            <person name="Sahl J."/>
            <person name="Wagner D."/>
        </authorList>
    </citation>
    <scope>NUCLEOTIDE SEQUENCE [LARGE SCALE GENOMIC DNA]</scope>
    <source>
        <strain evidence="3 5">Bp8966</strain>
    </source>
</reference>
<evidence type="ECO:0000313" key="5">
    <source>
        <dbReference type="Proteomes" id="UP000281098"/>
    </source>
</evidence>
<evidence type="ECO:0000313" key="4">
    <source>
        <dbReference type="Proteomes" id="UP000068603"/>
    </source>
</evidence>
<protein>
    <submittedName>
        <fullName evidence="2">Uncharacterized protein</fullName>
    </submittedName>
</protein>